<evidence type="ECO:0000313" key="2">
    <source>
        <dbReference type="Proteomes" id="UP000308600"/>
    </source>
</evidence>
<organism evidence="1 2">
    <name type="scientific">Pluteus cervinus</name>
    <dbReference type="NCBI Taxonomy" id="181527"/>
    <lineage>
        <taxon>Eukaryota</taxon>
        <taxon>Fungi</taxon>
        <taxon>Dikarya</taxon>
        <taxon>Basidiomycota</taxon>
        <taxon>Agaricomycotina</taxon>
        <taxon>Agaricomycetes</taxon>
        <taxon>Agaricomycetidae</taxon>
        <taxon>Agaricales</taxon>
        <taxon>Pluteineae</taxon>
        <taxon>Pluteaceae</taxon>
        <taxon>Pluteus</taxon>
    </lineage>
</organism>
<accession>A0ACD3ARZ7</accession>
<name>A0ACD3ARZ7_9AGAR</name>
<gene>
    <name evidence="1" type="ORF">BDN72DRAFT_64429</name>
</gene>
<evidence type="ECO:0000313" key="1">
    <source>
        <dbReference type="EMBL" id="TFK68084.1"/>
    </source>
</evidence>
<keyword evidence="2" id="KW-1185">Reference proteome</keyword>
<protein>
    <submittedName>
        <fullName evidence="1">Uncharacterized protein</fullName>
    </submittedName>
</protein>
<dbReference type="EMBL" id="ML208360">
    <property type="protein sequence ID" value="TFK68084.1"/>
    <property type="molecule type" value="Genomic_DNA"/>
</dbReference>
<dbReference type="Proteomes" id="UP000308600">
    <property type="component" value="Unassembled WGS sequence"/>
</dbReference>
<sequence length="151" mass="16900">MPKPLECTASCLPPSLSRAAASTPSSFGYHSRNCHLESDSKSKPKLLEVGEKVTPSQAQAFIQDYRSLLGRRFIKRPHGTPNPFEEACWWVNGVDLRRDEPTQCIVLYSDMPKNPMLLEEEEVVKMLADSYFCVEGGTGGLVREFDQAVHL</sequence>
<reference evidence="1 2" key="1">
    <citation type="journal article" date="2019" name="Nat. Ecol. Evol.">
        <title>Megaphylogeny resolves global patterns of mushroom evolution.</title>
        <authorList>
            <person name="Varga T."/>
            <person name="Krizsan K."/>
            <person name="Foldi C."/>
            <person name="Dima B."/>
            <person name="Sanchez-Garcia M."/>
            <person name="Sanchez-Ramirez S."/>
            <person name="Szollosi G.J."/>
            <person name="Szarkandi J.G."/>
            <person name="Papp V."/>
            <person name="Albert L."/>
            <person name="Andreopoulos W."/>
            <person name="Angelini C."/>
            <person name="Antonin V."/>
            <person name="Barry K.W."/>
            <person name="Bougher N.L."/>
            <person name="Buchanan P."/>
            <person name="Buyck B."/>
            <person name="Bense V."/>
            <person name="Catcheside P."/>
            <person name="Chovatia M."/>
            <person name="Cooper J."/>
            <person name="Damon W."/>
            <person name="Desjardin D."/>
            <person name="Finy P."/>
            <person name="Geml J."/>
            <person name="Haridas S."/>
            <person name="Hughes K."/>
            <person name="Justo A."/>
            <person name="Karasinski D."/>
            <person name="Kautmanova I."/>
            <person name="Kiss B."/>
            <person name="Kocsube S."/>
            <person name="Kotiranta H."/>
            <person name="LaButti K.M."/>
            <person name="Lechner B.E."/>
            <person name="Liimatainen K."/>
            <person name="Lipzen A."/>
            <person name="Lukacs Z."/>
            <person name="Mihaltcheva S."/>
            <person name="Morgado L.N."/>
            <person name="Niskanen T."/>
            <person name="Noordeloos M.E."/>
            <person name="Ohm R.A."/>
            <person name="Ortiz-Santana B."/>
            <person name="Ovrebo C."/>
            <person name="Racz N."/>
            <person name="Riley R."/>
            <person name="Savchenko A."/>
            <person name="Shiryaev A."/>
            <person name="Soop K."/>
            <person name="Spirin V."/>
            <person name="Szebenyi C."/>
            <person name="Tomsovsky M."/>
            <person name="Tulloss R.E."/>
            <person name="Uehling J."/>
            <person name="Grigoriev I.V."/>
            <person name="Vagvolgyi C."/>
            <person name="Papp T."/>
            <person name="Martin F.M."/>
            <person name="Miettinen O."/>
            <person name="Hibbett D.S."/>
            <person name="Nagy L.G."/>
        </authorList>
    </citation>
    <scope>NUCLEOTIDE SEQUENCE [LARGE SCALE GENOMIC DNA]</scope>
    <source>
        <strain evidence="1 2">NL-1719</strain>
    </source>
</reference>
<proteinExistence type="predicted"/>